<dbReference type="OrthoDB" id="4886617at2759"/>
<dbReference type="AlphaFoldDB" id="A0A1T3D133"/>
<protein>
    <submittedName>
        <fullName evidence="1">Uncharacterized protein</fullName>
    </submittedName>
</protein>
<keyword evidence="2" id="KW-1185">Reference proteome</keyword>
<sequence length="160" mass="18295">MLPLHPSAKVDSLLAFDLSPEHKEDFGVTNSNSTFFRYIQQDKDSPDIKILEIAGSERYHFLVFSFSRPKTDFKISPDGRVALSGEFVAGNAKFNCTEDHISELVYMHKAYSYEQVYQGGSIVSSLEDTPQMKAWQVFMHQRFNYLIGRRVNLTEDADSL</sequence>
<accession>A0A1T3D133</accession>
<evidence type="ECO:0000313" key="2">
    <source>
        <dbReference type="Proteomes" id="UP000191004"/>
    </source>
</evidence>
<dbReference type="Proteomes" id="UP000191004">
    <property type="component" value="Unassembled WGS sequence"/>
</dbReference>
<reference evidence="1 2" key="1">
    <citation type="submission" date="2016-04" db="EMBL/GenBank/DDBJ databases">
        <title>Multiple horizontal gene transfer events from other fungi enriched the ability of the initially mycotrophic fungus Trichoderma (Ascomycota) to feed on dead plant biomass.</title>
        <authorList>
            <person name="Atanasova L."/>
            <person name="Chenthamara K."/>
            <person name="Zhang J."/>
            <person name="Grujic M."/>
            <person name="Henrissat B."/>
            <person name="Kuo A."/>
            <person name="Aertz A."/>
            <person name="Salamov A."/>
            <person name="Lipzen A."/>
            <person name="Labutti K."/>
            <person name="Barry K."/>
            <person name="Miao Y."/>
            <person name="Rahimi M.J."/>
            <person name="Shen Q."/>
            <person name="Grigoriev I.V."/>
            <person name="Kubicek C.P."/>
            <person name="Druzhinina I.S."/>
        </authorList>
    </citation>
    <scope>NUCLEOTIDE SEQUENCE [LARGE SCALE GENOMIC DNA]</scope>
    <source>
        <strain evidence="1 2">NJAU 4742</strain>
    </source>
</reference>
<gene>
    <name evidence="1" type="ORF">A0O28_0070690</name>
</gene>
<evidence type="ECO:0000313" key="1">
    <source>
        <dbReference type="EMBL" id="OPB46945.1"/>
    </source>
</evidence>
<organism evidence="1 2">
    <name type="scientific">Trichoderma guizhouense</name>
    <dbReference type="NCBI Taxonomy" id="1491466"/>
    <lineage>
        <taxon>Eukaryota</taxon>
        <taxon>Fungi</taxon>
        <taxon>Dikarya</taxon>
        <taxon>Ascomycota</taxon>
        <taxon>Pezizomycotina</taxon>
        <taxon>Sordariomycetes</taxon>
        <taxon>Hypocreomycetidae</taxon>
        <taxon>Hypocreales</taxon>
        <taxon>Hypocreaceae</taxon>
        <taxon>Trichoderma</taxon>
    </lineage>
</organism>
<name>A0A1T3D133_9HYPO</name>
<comment type="caution">
    <text evidence="1">The sequence shown here is derived from an EMBL/GenBank/DDBJ whole genome shotgun (WGS) entry which is preliminary data.</text>
</comment>
<proteinExistence type="predicted"/>
<dbReference type="EMBL" id="LVVK01000002">
    <property type="protein sequence ID" value="OPB46945.1"/>
    <property type="molecule type" value="Genomic_DNA"/>
</dbReference>